<keyword evidence="4 7" id="KW-1133">Transmembrane helix</keyword>
<dbReference type="InterPro" id="IPR051717">
    <property type="entry name" value="MFS_MFSD6"/>
</dbReference>
<dbReference type="Proteomes" id="UP000827092">
    <property type="component" value="Unassembled WGS sequence"/>
</dbReference>
<evidence type="ECO:0000256" key="5">
    <source>
        <dbReference type="ARBA" id="ARBA00023136"/>
    </source>
</evidence>
<dbReference type="AlphaFoldDB" id="A0AAV6VIU6"/>
<evidence type="ECO:0000256" key="4">
    <source>
        <dbReference type="ARBA" id="ARBA00022989"/>
    </source>
</evidence>
<keyword evidence="3 7" id="KW-0812">Transmembrane</keyword>
<evidence type="ECO:0000256" key="1">
    <source>
        <dbReference type="ARBA" id="ARBA00004141"/>
    </source>
</evidence>
<feature type="transmembrane region" description="Helical" evidence="7">
    <location>
        <begin position="103"/>
        <end position="123"/>
    </location>
</feature>
<comment type="caution">
    <text evidence="9">The sequence shown here is derived from an EMBL/GenBank/DDBJ whole genome shotgun (WGS) entry which is preliminary data.</text>
</comment>
<comment type="similarity">
    <text evidence="2">Belongs to the major facilitator superfamily. MFSD6 family.</text>
</comment>
<comment type="subcellular location">
    <subcellularLocation>
        <location evidence="1">Membrane</location>
        <topology evidence="1">Multi-pass membrane protein</topology>
    </subcellularLocation>
</comment>
<reference evidence="9 10" key="1">
    <citation type="journal article" date="2022" name="Nat. Ecol. Evol.">
        <title>A masculinizing supergene underlies an exaggerated male reproductive morph in a spider.</title>
        <authorList>
            <person name="Hendrickx F."/>
            <person name="De Corte Z."/>
            <person name="Sonet G."/>
            <person name="Van Belleghem S.M."/>
            <person name="Kostlbacher S."/>
            <person name="Vangestel C."/>
        </authorList>
    </citation>
    <scope>NUCLEOTIDE SEQUENCE [LARGE SCALE GENOMIC DNA]</scope>
    <source>
        <strain evidence="9">W744_W776</strain>
    </source>
</reference>
<evidence type="ECO:0000259" key="8">
    <source>
        <dbReference type="Pfam" id="PF12832"/>
    </source>
</evidence>
<evidence type="ECO:0000256" key="6">
    <source>
        <dbReference type="SAM" id="MobiDB-lite"/>
    </source>
</evidence>
<feature type="compositionally biased region" description="Basic and acidic residues" evidence="6">
    <location>
        <begin position="10"/>
        <end position="26"/>
    </location>
</feature>
<protein>
    <recommendedName>
        <fullName evidence="8">Major facilitator superfamily associated domain-containing protein</fullName>
    </recommendedName>
</protein>
<dbReference type="EMBL" id="JAFNEN010000078">
    <property type="protein sequence ID" value="KAG8195812.1"/>
    <property type="molecule type" value="Genomic_DNA"/>
</dbReference>
<dbReference type="Gene3D" id="1.20.1250.20">
    <property type="entry name" value="MFS general substrate transporter like domains"/>
    <property type="match status" value="3"/>
</dbReference>
<keyword evidence="10" id="KW-1185">Reference proteome</keyword>
<proteinExistence type="inferred from homology"/>
<feature type="transmembrane region" description="Helical" evidence="7">
    <location>
        <begin position="517"/>
        <end position="540"/>
    </location>
</feature>
<keyword evidence="5 7" id="KW-0472">Membrane</keyword>
<accession>A0AAV6VIU6</accession>
<dbReference type="Pfam" id="PF12832">
    <property type="entry name" value="MFS_1_like"/>
    <property type="match status" value="1"/>
</dbReference>
<evidence type="ECO:0000256" key="7">
    <source>
        <dbReference type="SAM" id="Phobius"/>
    </source>
</evidence>
<feature type="transmembrane region" description="Helical" evidence="7">
    <location>
        <begin position="352"/>
        <end position="374"/>
    </location>
</feature>
<feature type="domain" description="Major facilitator superfamily associated" evidence="8">
    <location>
        <begin position="69"/>
        <end position="523"/>
    </location>
</feature>
<name>A0AAV6VIU6_9ARAC</name>
<gene>
    <name evidence="9" type="ORF">JTE90_004815</name>
</gene>
<dbReference type="GO" id="GO:0016020">
    <property type="term" value="C:membrane"/>
    <property type="evidence" value="ECO:0007669"/>
    <property type="project" value="UniProtKB-SubCell"/>
</dbReference>
<feature type="transmembrane region" description="Helical" evidence="7">
    <location>
        <begin position="325"/>
        <end position="346"/>
    </location>
</feature>
<feature type="transmembrane region" description="Helical" evidence="7">
    <location>
        <begin position="284"/>
        <end position="305"/>
    </location>
</feature>
<feature type="transmembrane region" description="Helical" evidence="7">
    <location>
        <begin position="462"/>
        <end position="481"/>
    </location>
</feature>
<dbReference type="PANTHER" id="PTHR16172:SF41">
    <property type="entry name" value="MAJOR FACILITATOR SUPERFAMILY DOMAIN-CONTAINING PROTEIN 6-LIKE"/>
    <property type="match status" value="1"/>
</dbReference>
<evidence type="ECO:0000313" key="10">
    <source>
        <dbReference type="Proteomes" id="UP000827092"/>
    </source>
</evidence>
<feature type="transmembrane region" description="Helical" evidence="7">
    <location>
        <begin position="430"/>
        <end position="450"/>
    </location>
</feature>
<evidence type="ECO:0000256" key="3">
    <source>
        <dbReference type="ARBA" id="ARBA00022692"/>
    </source>
</evidence>
<evidence type="ECO:0000256" key="2">
    <source>
        <dbReference type="ARBA" id="ARBA00005241"/>
    </source>
</evidence>
<evidence type="ECO:0000313" key="9">
    <source>
        <dbReference type="EMBL" id="KAG8195812.1"/>
    </source>
</evidence>
<dbReference type="InterPro" id="IPR036259">
    <property type="entry name" value="MFS_trans_sf"/>
</dbReference>
<feature type="region of interest" description="Disordered" evidence="6">
    <location>
        <begin position="1"/>
        <end position="31"/>
    </location>
</feature>
<dbReference type="SUPFAM" id="SSF103473">
    <property type="entry name" value="MFS general substrate transporter"/>
    <property type="match status" value="2"/>
</dbReference>
<dbReference type="PANTHER" id="PTHR16172">
    <property type="entry name" value="MAJOR FACILITATOR SUPERFAMILY DOMAIN-CONTAINING PROTEIN 6-LIKE"/>
    <property type="match status" value="1"/>
</dbReference>
<feature type="transmembrane region" description="Helical" evidence="7">
    <location>
        <begin position="66"/>
        <end position="91"/>
    </location>
</feature>
<organism evidence="9 10">
    <name type="scientific">Oedothorax gibbosus</name>
    <dbReference type="NCBI Taxonomy" id="931172"/>
    <lineage>
        <taxon>Eukaryota</taxon>
        <taxon>Metazoa</taxon>
        <taxon>Ecdysozoa</taxon>
        <taxon>Arthropoda</taxon>
        <taxon>Chelicerata</taxon>
        <taxon>Arachnida</taxon>
        <taxon>Araneae</taxon>
        <taxon>Araneomorphae</taxon>
        <taxon>Entelegynae</taxon>
        <taxon>Araneoidea</taxon>
        <taxon>Linyphiidae</taxon>
        <taxon>Erigoninae</taxon>
        <taxon>Oedothorax</taxon>
    </lineage>
</organism>
<sequence>MMSAGEKEEENTNKYDQRSLKGKEENSFSPMSLKPLHKETTISEQSNDYFKLSFFKGYAIRIYKPLFLIKVSLFFWFAGGFATQTFFPVFLKQRGVSIAQMSLAIAVSTVLQLICSLIAGVVADKIGRTKPILFILLAIIVALCVAFFIMPPLDTDAAKHHFYFQDSNIDSTHRSTFEPICNYSATYNEPKCKLYYNSSQMFSKDHCFKSDIVEENMLSQIAIINNRTIAFKKIEICRLGSNEIMSSNYSYKICNGNYCNYLLHECKSRFGECSNRDNSTVVLFLAYALLTAIHFTSLSLTFRFFDDTVITLTSEHNSDFGRQRVWSNIGTLVGPTLAGYVMQWASGNDRNYSLVFVFYGSFTLLSALASWKLVMPKRNPGKRMWRKCIALLKNPDILTLMLVVLVLGTSFNYIILYSNWFLEDLGASKVFLGLLTPVSSTFAFVTLLTSKWWYRNVGAENIFIMALVGYAFYFVYLSFLIEPWYAIFGRIVAFTFSYHLLWVTVVEFSHILAPEGLHATVIVSIGVFHYLVESAAVYLWT</sequence>
<dbReference type="InterPro" id="IPR024989">
    <property type="entry name" value="MFS_assoc_dom"/>
</dbReference>
<feature type="transmembrane region" description="Helical" evidence="7">
    <location>
        <begin position="395"/>
        <end position="418"/>
    </location>
</feature>
<feature type="transmembrane region" description="Helical" evidence="7">
    <location>
        <begin position="132"/>
        <end position="150"/>
    </location>
</feature>